<evidence type="ECO:0000313" key="1">
    <source>
        <dbReference type="EMBL" id="MBP1849076.1"/>
    </source>
</evidence>
<reference evidence="1 2" key="1">
    <citation type="submission" date="2021-03" db="EMBL/GenBank/DDBJ databases">
        <title>Genomic Encyclopedia of Type Strains, Phase IV (KMG-IV): sequencing the most valuable type-strain genomes for metagenomic binning, comparative biology and taxonomic classification.</title>
        <authorList>
            <person name="Goeker M."/>
        </authorList>
    </citation>
    <scope>NUCLEOTIDE SEQUENCE [LARGE SCALE GENOMIC DNA]</scope>
    <source>
        <strain evidence="1 2">DSM 21600</strain>
    </source>
</reference>
<dbReference type="Proteomes" id="UP000759443">
    <property type="component" value="Unassembled WGS sequence"/>
</dbReference>
<keyword evidence="2" id="KW-1185">Reference proteome</keyword>
<dbReference type="PANTHER" id="PTHR33973">
    <property type="entry name" value="OS07G0153300 PROTEIN"/>
    <property type="match status" value="1"/>
</dbReference>
<evidence type="ECO:0000313" key="2">
    <source>
        <dbReference type="Proteomes" id="UP000759443"/>
    </source>
</evidence>
<comment type="caution">
    <text evidence="1">The sequence shown here is derived from an EMBL/GenBank/DDBJ whole genome shotgun (WGS) entry which is preliminary data.</text>
</comment>
<gene>
    <name evidence="1" type="ORF">J2Z17_000493</name>
</gene>
<dbReference type="EMBL" id="JAGGJU010000001">
    <property type="protein sequence ID" value="MBP1849076.1"/>
    <property type="molecule type" value="Genomic_DNA"/>
</dbReference>
<accession>A0ABS4DTQ5</accession>
<dbReference type="PANTHER" id="PTHR33973:SF4">
    <property type="entry name" value="OS07G0153300 PROTEIN"/>
    <property type="match status" value="1"/>
</dbReference>
<name>A0ABS4DTQ5_9HYPH</name>
<dbReference type="RefSeq" id="WP_209941893.1">
    <property type="nucleotide sequence ID" value="NZ_JAGGJU010000001.1"/>
</dbReference>
<dbReference type="InterPro" id="IPR010775">
    <property type="entry name" value="DUF1365"/>
</dbReference>
<proteinExistence type="predicted"/>
<dbReference type="Pfam" id="PF07103">
    <property type="entry name" value="DUF1365"/>
    <property type="match status" value="1"/>
</dbReference>
<protein>
    <submittedName>
        <fullName evidence="1">DUF1365 family protein</fullName>
    </submittedName>
</protein>
<sequence length="264" mass="29933">MSFQSALFPGEVVHARKRPRTHSLRYQVASFLLDLDELPELDAKLRLFGVNRFSAFSFHEADHGDLQRGDLKAWALRHLTSAGIQTDGIRIRLLCYPRILGYAFNPLSVYFCERPDGEMAAVLYEVCNTFKERHTYVIPVTAGKARTIRHRCSKAMYVSPFVPMDCEYRFRIVTPEDDVLIAIDEHDADGSLLYASFAGKRVELTDAALAKTLLQYPLMTVKVVVAIHYEALKLWWKGLAIYRHKKAKVPVASSLVSRDATPGE</sequence>
<organism evidence="1 2">
    <name type="scientific">Rhizobium halophytocola</name>
    <dbReference type="NCBI Taxonomy" id="735519"/>
    <lineage>
        <taxon>Bacteria</taxon>
        <taxon>Pseudomonadati</taxon>
        <taxon>Pseudomonadota</taxon>
        <taxon>Alphaproteobacteria</taxon>
        <taxon>Hyphomicrobiales</taxon>
        <taxon>Rhizobiaceae</taxon>
        <taxon>Rhizobium/Agrobacterium group</taxon>
        <taxon>Rhizobium</taxon>
    </lineage>
</organism>